<dbReference type="Pfam" id="PF10361">
    <property type="entry name" value="DUF2434"/>
    <property type="match status" value="1"/>
</dbReference>
<keyword evidence="4" id="KW-1185">Reference proteome</keyword>
<accession>A0A5M3YM42</accession>
<reference evidence="3 4" key="1">
    <citation type="submission" date="2020-01" db="EMBL/GenBank/DDBJ databases">
        <title>Aspergillus terreus IFO 6365 whole genome shotgun sequence.</title>
        <authorList>
            <person name="Kanamasa S."/>
            <person name="Takahashi H."/>
        </authorList>
    </citation>
    <scope>NUCLEOTIDE SEQUENCE [LARGE SCALE GENOMIC DNA]</scope>
    <source>
        <strain evidence="3 4">IFO 6365</strain>
    </source>
</reference>
<dbReference type="Proteomes" id="UP000452235">
    <property type="component" value="Unassembled WGS sequence"/>
</dbReference>
<organism evidence="3 4">
    <name type="scientific">Aspergillus terreus</name>
    <dbReference type="NCBI Taxonomy" id="33178"/>
    <lineage>
        <taxon>Eukaryota</taxon>
        <taxon>Fungi</taxon>
        <taxon>Dikarya</taxon>
        <taxon>Ascomycota</taxon>
        <taxon>Pezizomycotina</taxon>
        <taxon>Eurotiomycetes</taxon>
        <taxon>Eurotiomycetidae</taxon>
        <taxon>Eurotiales</taxon>
        <taxon>Aspergillaceae</taxon>
        <taxon>Aspergillus</taxon>
        <taxon>Aspergillus subgen. Circumdati</taxon>
    </lineage>
</organism>
<name>A0A5M3YM42_ASPTE</name>
<protein>
    <submittedName>
        <fullName evidence="3">Uncharacterized protein</fullName>
    </submittedName>
</protein>
<feature type="region of interest" description="Disordered" evidence="1">
    <location>
        <begin position="439"/>
        <end position="502"/>
    </location>
</feature>
<feature type="transmembrane region" description="Helical" evidence="2">
    <location>
        <begin position="129"/>
        <end position="149"/>
    </location>
</feature>
<sequence>MTLLYVRAVAPYEDGANATDVVVNNVHFNRTALDFYNYKLYTNGTLSNGSECYLAFNQFKPFMFSENGTFVNGTSCYSPLNNIGAHASAGLAFIVLFAISIFLTLLNLRKHGRRYLPTEQRWILMGRRWKWYWLLFVGACGLISCIMSIDVDREYLPSSPIVLQSIFYTLLLPGLMAAVWEAVRHWGSWQERQIMDRDPYAFTKTSNRKRQELLLPFLFYLCAIVNFVLTVPRSWGAIELQRSAEQQELHAAPAATDSRWRAAGFVAIAGVLVICYSLEHSLYRYRARPRSTAGQLLFYVEAAPSQFLVAIVLLGVKIGYAIAAAFDFRLSPLRYNVGSGWLYGLGYAPALLIVLLFNVCGFCELNEDKALIAQRVEIDSALASSVGIDPALQKPHWWKKDRWRAFTREISRHKSSSARDSPHDMSGYLEMGVIKPQDQRAQQTGDGILGPDQEKEDTRVTTRTASQASGSTSSGGPGLERHQMEYVVQPGNVDQSDARKQN</sequence>
<feature type="compositionally biased region" description="Low complexity" evidence="1">
    <location>
        <begin position="461"/>
        <end position="472"/>
    </location>
</feature>
<evidence type="ECO:0000256" key="2">
    <source>
        <dbReference type="SAM" id="Phobius"/>
    </source>
</evidence>
<dbReference type="EMBL" id="BLJY01000001">
    <property type="protein sequence ID" value="GFF12515.1"/>
    <property type="molecule type" value="Genomic_DNA"/>
</dbReference>
<evidence type="ECO:0000313" key="4">
    <source>
        <dbReference type="Proteomes" id="UP000452235"/>
    </source>
</evidence>
<keyword evidence="2" id="KW-0812">Transmembrane</keyword>
<dbReference type="VEuPathDB" id="FungiDB:ATEG_01529"/>
<proteinExistence type="predicted"/>
<keyword evidence="2" id="KW-1133">Transmembrane helix</keyword>
<comment type="caution">
    <text evidence="3">The sequence shown here is derived from an EMBL/GenBank/DDBJ whole genome shotgun (WGS) entry which is preliminary data.</text>
</comment>
<evidence type="ECO:0000313" key="3">
    <source>
        <dbReference type="EMBL" id="GFF12515.1"/>
    </source>
</evidence>
<feature type="transmembrane region" description="Helical" evidence="2">
    <location>
        <begin position="161"/>
        <end position="183"/>
    </location>
</feature>
<dbReference type="AlphaFoldDB" id="A0A5M3YM42"/>
<gene>
    <name evidence="3" type="ORF">ATEIFO6365_0001073800</name>
</gene>
<feature type="transmembrane region" description="Helical" evidence="2">
    <location>
        <begin position="307"/>
        <end position="326"/>
    </location>
</feature>
<feature type="transmembrane region" description="Helical" evidence="2">
    <location>
        <begin position="346"/>
        <end position="365"/>
    </location>
</feature>
<dbReference type="InterPro" id="IPR018830">
    <property type="entry name" value="DUF2434"/>
</dbReference>
<feature type="transmembrane region" description="Helical" evidence="2">
    <location>
        <begin position="213"/>
        <end position="231"/>
    </location>
</feature>
<keyword evidence="2" id="KW-0472">Membrane</keyword>
<dbReference type="OrthoDB" id="5308502at2759"/>
<evidence type="ECO:0000256" key="1">
    <source>
        <dbReference type="SAM" id="MobiDB-lite"/>
    </source>
</evidence>
<feature type="transmembrane region" description="Helical" evidence="2">
    <location>
        <begin position="87"/>
        <end position="108"/>
    </location>
</feature>
<feature type="transmembrane region" description="Helical" evidence="2">
    <location>
        <begin position="260"/>
        <end position="278"/>
    </location>
</feature>